<dbReference type="EMBL" id="JARYGZ010000001">
    <property type="protein sequence ID" value="MDH7638363.1"/>
    <property type="molecule type" value="Genomic_DNA"/>
</dbReference>
<dbReference type="InterPro" id="IPR039422">
    <property type="entry name" value="MarR/SlyA-like"/>
</dbReference>
<accession>A0ABT6MZ82</accession>
<keyword evidence="2" id="KW-0238">DNA-binding</keyword>
<dbReference type="RefSeq" id="WP_281043672.1">
    <property type="nucleotide sequence ID" value="NZ_JARYGZ010000001.1"/>
</dbReference>
<dbReference type="InterPro" id="IPR023187">
    <property type="entry name" value="Tscrpt_reg_MarR-type_CS"/>
</dbReference>
<dbReference type="InterPro" id="IPR036388">
    <property type="entry name" value="WH-like_DNA-bd_sf"/>
</dbReference>
<dbReference type="Pfam" id="PF01047">
    <property type="entry name" value="MarR"/>
    <property type="match status" value="1"/>
</dbReference>
<keyword evidence="3" id="KW-0804">Transcription</keyword>
<dbReference type="PANTHER" id="PTHR33164:SF57">
    <property type="entry name" value="MARR-FAMILY TRANSCRIPTIONAL REGULATOR"/>
    <property type="match status" value="1"/>
</dbReference>
<dbReference type="PROSITE" id="PS01117">
    <property type="entry name" value="HTH_MARR_1"/>
    <property type="match status" value="1"/>
</dbReference>
<evidence type="ECO:0000256" key="2">
    <source>
        <dbReference type="ARBA" id="ARBA00023125"/>
    </source>
</evidence>
<sequence length="182" mass="20524">MRNFPFPAVPVIDAPCLIGTAVTSPHCMAPHNIRHQEQERAADALREFYLRSHRLFDRMMTARGASFARTKLLSHIVREGPARSIDLASSFGFAPRTITEAIDGLERDGLVRRDPDPNDRRAKRITLTSEGEVVVRASEATRQDYIREVFAALEDEELTELIRIVGKLADRLEHLADVEPQP</sequence>
<keyword evidence="1" id="KW-0805">Transcription regulation</keyword>
<reference evidence="5" key="1">
    <citation type="submission" date="2023-04" db="EMBL/GenBank/DDBJ databases">
        <title>Sphingomonas sp. MAHUQ-71 isolated from rice field.</title>
        <authorList>
            <person name="Huq M.A."/>
        </authorList>
    </citation>
    <scope>NUCLEOTIDE SEQUENCE</scope>
    <source>
        <strain evidence="5">MAHUQ-71</strain>
    </source>
</reference>
<dbReference type="PROSITE" id="PS50995">
    <property type="entry name" value="HTH_MARR_2"/>
    <property type="match status" value="1"/>
</dbReference>
<dbReference type="PRINTS" id="PR00598">
    <property type="entry name" value="HTHMARR"/>
</dbReference>
<dbReference type="SMART" id="SM00347">
    <property type="entry name" value="HTH_MARR"/>
    <property type="match status" value="1"/>
</dbReference>
<dbReference type="PANTHER" id="PTHR33164">
    <property type="entry name" value="TRANSCRIPTIONAL REGULATOR, MARR FAMILY"/>
    <property type="match status" value="1"/>
</dbReference>
<name>A0ABT6MZ82_9SPHN</name>
<organism evidence="5 6">
    <name type="scientific">Sphingomonas oryzagri</name>
    <dbReference type="NCBI Taxonomy" id="3042314"/>
    <lineage>
        <taxon>Bacteria</taxon>
        <taxon>Pseudomonadati</taxon>
        <taxon>Pseudomonadota</taxon>
        <taxon>Alphaproteobacteria</taxon>
        <taxon>Sphingomonadales</taxon>
        <taxon>Sphingomonadaceae</taxon>
        <taxon>Sphingomonas</taxon>
    </lineage>
</organism>
<evidence type="ECO:0000259" key="4">
    <source>
        <dbReference type="PROSITE" id="PS50995"/>
    </source>
</evidence>
<keyword evidence="6" id="KW-1185">Reference proteome</keyword>
<comment type="caution">
    <text evidence="5">The sequence shown here is derived from an EMBL/GenBank/DDBJ whole genome shotgun (WGS) entry which is preliminary data.</text>
</comment>
<gene>
    <name evidence="5" type="ORF">QGN17_06435</name>
</gene>
<dbReference type="Proteomes" id="UP001160625">
    <property type="component" value="Unassembled WGS sequence"/>
</dbReference>
<evidence type="ECO:0000313" key="5">
    <source>
        <dbReference type="EMBL" id="MDH7638363.1"/>
    </source>
</evidence>
<evidence type="ECO:0000256" key="3">
    <source>
        <dbReference type="ARBA" id="ARBA00023163"/>
    </source>
</evidence>
<dbReference type="InterPro" id="IPR036390">
    <property type="entry name" value="WH_DNA-bd_sf"/>
</dbReference>
<evidence type="ECO:0000313" key="6">
    <source>
        <dbReference type="Proteomes" id="UP001160625"/>
    </source>
</evidence>
<proteinExistence type="predicted"/>
<dbReference type="Gene3D" id="1.10.10.10">
    <property type="entry name" value="Winged helix-like DNA-binding domain superfamily/Winged helix DNA-binding domain"/>
    <property type="match status" value="1"/>
</dbReference>
<evidence type="ECO:0000256" key="1">
    <source>
        <dbReference type="ARBA" id="ARBA00023015"/>
    </source>
</evidence>
<protein>
    <submittedName>
        <fullName evidence="5">MarR family transcriptional regulator</fullName>
    </submittedName>
</protein>
<dbReference type="SUPFAM" id="SSF46785">
    <property type="entry name" value="Winged helix' DNA-binding domain"/>
    <property type="match status" value="1"/>
</dbReference>
<dbReference type="InterPro" id="IPR000835">
    <property type="entry name" value="HTH_MarR-typ"/>
</dbReference>
<feature type="domain" description="HTH marR-type" evidence="4">
    <location>
        <begin position="31"/>
        <end position="170"/>
    </location>
</feature>